<protein>
    <submittedName>
        <fullName evidence="3">IS66 family transposase zinc-finger binding domain-containing protein</fullName>
    </submittedName>
</protein>
<proteinExistence type="predicted"/>
<sequence length="115" mass="13052">DHIPREVVVHDIDEADKVCDCCQGEMHIMGKDVTEKFVFVPATTKVEEHHRLKYACRHCQENETKTPIKQAPPVASILPKSYATPSILAQLITAKYQHGLPLYRQEVIFSQLGIK</sequence>
<dbReference type="RefSeq" id="WP_376920647.1">
    <property type="nucleotide sequence ID" value="NZ_JBHRSW010000023.1"/>
</dbReference>
<dbReference type="GO" id="GO:0008270">
    <property type="term" value="F:zinc ion binding"/>
    <property type="evidence" value="ECO:0007669"/>
    <property type="project" value="UniProtKB-KW"/>
</dbReference>
<gene>
    <name evidence="3" type="ORF">ACFOHL_12870</name>
</gene>
<keyword evidence="3" id="KW-0863">Zinc-finger</keyword>
<organism evidence="3 4">
    <name type="scientific">Agaribacter flavus</name>
    <dbReference type="NCBI Taxonomy" id="1902781"/>
    <lineage>
        <taxon>Bacteria</taxon>
        <taxon>Pseudomonadati</taxon>
        <taxon>Pseudomonadota</taxon>
        <taxon>Gammaproteobacteria</taxon>
        <taxon>Alteromonadales</taxon>
        <taxon>Alteromonadaceae</taxon>
        <taxon>Agaribacter</taxon>
    </lineage>
</organism>
<keyword evidence="3" id="KW-0479">Metal-binding</keyword>
<reference evidence="4" key="1">
    <citation type="journal article" date="2019" name="Int. J. Syst. Evol. Microbiol.">
        <title>The Global Catalogue of Microorganisms (GCM) 10K type strain sequencing project: providing services to taxonomists for standard genome sequencing and annotation.</title>
        <authorList>
            <consortium name="The Broad Institute Genomics Platform"/>
            <consortium name="The Broad Institute Genome Sequencing Center for Infectious Disease"/>
            <person name="Wu L."/>
            <person name="Ma J."/>
        </authorList>
    </citation>
    <scope>NUCLEOTIDE SEQUENCE [LARGE SCALE GENOMIC DNA]</scope>
    <source>
        <strain evidence="4">KCTC 52473</strain>
    </source>
</reference>
<dbReference type="InterPro" id="IPR024474">
    <property type="entry name" value="Znf_dom_IS66"/>
</dbReference>
<dbReference type="EMBL" id="JBHRSW010000023">
    <property type="protein sequence ID" value="MFC3122514.1"/>
    <property type="molecule type" value="Genomic_DNA"/>
</dbReference>
<feature type="non-terminal residue" evidence="3">
    <location>
        <position position="1"/>
    </location>
</feature>
<evidence type="ECO:0000313" key="3">
    <source>
        <dbReference type="EMBL" id="MFC3122514.1"/>
    </source>
</evidence>
<comment type="caution">
    <text evidence="3">The sequence shown here is derived from an EMBL/GenBank/DDBJ whole genome shotgun (WGS) entry which is preliminary data.</text>
</comment>
<dbReference type="Pfam" id="PF03050">
    <property type="entry name" value="DDE_Tnp_IS66"/>
    <property type="match status" value="1"/>
</dbReference>
<dbReference type="InterPro" id="IPR052344">
    <property type="entry name" value="Transposase-related"/>
</dbReference>
<dbReference type="InterPro" id="IPR004291">
    <property type="entry name" value="Transposase_IS66_central"/>
</dbReference>
<feature type="domain" description="Transposase IS66 zinc-finger binding" evidence="2">
    <location>
        <begin position="16"/>
        <end position="59"/>
    </location>
</feature>
<evidence type="ECO:0000259" key="1">
    <source>
        <dbReference type="Pfam" id="PF03050"/>
    </source>
</evidence>
<dbReference type="PANTHER" id="PTHR33678">
    <property type="entry name" value="BLL1576 PROTEIN"/>
    <property type="match status" value="1"/>
</dbReference>
<name>A0ABV7FT24_9ALTE</name>
<keyword evidence="3" id="KW-0862">Zinc</keyword>
<dbReference type="Pfam" id="PF13005">
    <property type="entry name" value="zf-IS66"/>
    <property type="match status" value="1"/>
</dbReference>
<feature type="domain" description="Transposase IS66 central" evidence="1">
    <location>
        <begin position="80"/>
        <end position="115"/>
    </location>
</feature>
<evidence type="ECO:0000313" key="4">
    <source>
        <dbReference type="Proteomes" id="UP001595478"/>
    </source>
</evidence>
<dbReference type="Proteomes" id="UP001595478">
    <property type="component" value="Unassembled WGS sequence"/>
</dbReference>
<evidence type="ECO:0000259" key="2">
    <source>
        <dbReference type="Pfam" id="PF13005"/>
    </source>
</evidence>
<dbReference type="PANTHER" id="PTHR33678:SF1">
    <property type="entry name" value="BLL1576 PROTEIN"/>
    <property type="match status" value="1"/>
</dbReference>
<keyword evidence="4" id="KW-1185">Reference proteome</keyword>
<accession>A0ABV7FT24</accession>
<feature type="non-terminal residue" evidence="3">
    <location>
        <position position="115"/>
    </location>
</feature>